<feature type="domain" description="Thioredoxin-like fold" evidence="2">
    <location>
        <begin position="208"/>
        <end position="321"/>
    </location>
</feature>
<dbReference type="Pfam" id="PF13098">
    <property type="entry name" value="Thioredoxin_2"/>
    <property type="match status" value="1"/>
</dbReference>
<accession>A0AAE9SED7</accession>
<dbReference type="Proteomes" id="UP001056837">
    <property type="component" value="Chromosome"/>
</dbReference>
<dbReference type="InterPro" id="IPR012336">
    <property type="entry name" value="Thioredoxin-like_fold"/>
</dbReference>
<evidence type="ECO:0000313" key="3">
    <source>
        <dbReference type="EMBL" id="AZJ32109.1"/>
    </source>
</evidence>
<dbReference type="InterPro" id="IPR036249">
    <property type="entry name" value="Thioredoxin-like_sf"/>
</dbReference>
<reference evidence="4" key="2">
    <citation type="submission" date="2020-04" db="EMBL/GenBank/DDBJ databases">
        <title>Tenacibaculum mesophilum bac2.</title>
        <authorList>
            <person name="Li M."/>
        </authorList>
    </citation>
    <scope>NUCLEOTIDE SEQUENCE</scope>
    <source>
        <strain evidence="4">Bac2</strain>
    </source>
</reference>
<dbReference type="Proteomes" id="UP000269693">
    <property type="component" value="Chromosome"/>
</dbReference>
<dbReference type="EMBL" id="CP032544">
    <property type="protein sequence ID" value="AZJ32109.1"/>
    <property type="molecule type" value="Genomic_DNA"/>
</dbReference>
<proteinExistence type="predicted"/>
<reference evidence="3 5" key="1">
    <citation type="submission" date="2018-09" db="EMBL/GenBank/DDBJ databases">
        <title>Insights into the microbiota of Asian seabass (Lates calcarifer) with tenacibaculosis symptoms and description of sp. nov. Tenacibaculum singaporense.</title>
        <authorList>
            <person name="Miyake S."/>
            <person name="Soh M."/>
            <person name="Azman M.N."/>
            <person name="Ngoh S.Y."/>
            <person name="Orban L."/>
            <person name="Seedorf H."/>
        </authorList>
    </citation>
    <scope>NUCLEOTIDE SEQUENCE [LARGE SCALE GENOMIC DNA]</scope>
    <source>
        <strain evidence="3 5">DSM 13764</strain>
    </source>
</reference>
<feature type="chain" id="PRO_5041943130" evidence="1">
    <location>
        <begin position="19"/>
        <end position="323"/>
    </location>
</feature>
<evidence type="ECO:0000313" key="5">
    <source>
        <dbReference type="Proteomes" id="UP000269693"/>
    </source>
</evidence>
<evidence type="ECO:0000256" key="1">
    <source>
        <dbReference type="SAM" id="SignalP"/>
    </source>
</evidence>
<sequence>MKKLLLTLIFLNTYFAFCQNDCNNEILNEKVQLTPNDKESLLIFTQKLNSLENCGLDKTDLDILNNSPIMTHIIMDILAKENTEPYTYNTILEKLLLITKTENYKNNIKPKYITLIDFTKKEANIKNWESDKLILKKLEIPDKYIEEIFIELKNSPNKDETYKEILERIGKNSTPENNTVIEPLEYSQNKIFENYGKVDYEKLLEKSKKNKKPVLMYFTGYACVNAIKMEQRVLSKKKIIDKLKTDFNFVSVYVDDNTPLPEKEWGKSRRGRLIKTVGRKNYELQVNKFKSGVQPYFVIIDANGKIIKNQGYSDLDTFTKFIE</sequence>
<organism evidence="4 6">
    <name type="scientific">Tenacibaculum mesophilum</name>
    <dbReference type="NCBI Taxonomy" id="104268"/>
    <lineage>
        <taxon>Bacteria</taxon>
        <taxon>Pseudomonadati</taxon>
        <taxon>Bacteroidota</taxon>
        <taxon>Flavobacteriia</taxon>
        <taxon>Flavobacteriales</taxon>
        <taxon>Flavobacteriaceae</taxon>
        <taxon>Tenacibaculum</taxon>
    </lineage>
</organism>
<evidence type="ECO:0000313" key="4">
    <source>
        <dbReference type="EMBL" id="UTD14790.1"/>
    </source>
</evidence>
<dbReference type="EMBL" id="CP050861">
    <property type="protein sequence ID" value="UTD14790.1"/>
    <property type="molecule type" value="Genomic_DNA"/>
</dbReference>
<name>A0AAE9SED7_9FLAO</name>
<feature type="signal peptide" evidence="1">
    <location>
        <begin position="1"/>
        <end position="18"/>
    </location>
</feature>
<dbReference type="Gene3D" id="3.40.30.10">
    <property type="entry name" value="Glutaredoxin"/>
    <property type="match status" value="1"/>
</dbReference>
<evidence type="ECO:0000313" key="6">
    <source>
        <dbReference type="Proteomes" id="UP001056837"/>
    </source>
</evidence>
<protein>
    <submittedName>
        <fullName evidence="4">Thioredoxin fold domain-containing protein</fullName>
    </submittedName>
</protein>
<keyword evidence="5" id="KW-1185">Reference proteome</keyword>
<gene>
    <name evidence="3" type="ORF">D6200_05785</name>
    <name evidence="4" type="ORF">HER15_04515</name>
</gene>
<dbReference type="RefSeq" id="WP_073183329.1">
    <property type="nucleotide sequence ID" value="NZ_CANLMG010000007.1"/>
</dbReference>
<dbReference type="SUPFAM" id="SSF52833">
    <property type="entry name" value="Thioredoxin-like"/>
    <property type="match status" value="1"/>
</dbReference>
<dbReference type="AlphaFoldDB" id="A0AAE9SED7"/>
<evidence type="ECO:0000259" key="2">
    <source>
        <dbReference type="Pfam" id="PF13098"/>
    </source>
</evidence>
<keyword evidence="1" id="KW-0732">Signal</keyword>